<dbReference type="STRING" id="91604.ID47_11610"/>
<gene>
    <name evidence="1" type="ORF">ID47_11610</name>
</gene>
<dbReference type="Proteomes" id="UP000028926">
    <property type="component" value="Chromosome"/>
</dbReference>
<dbReference type="EMBL" id="CP008941">
    <property type="protein sequence ID" value="AIK97238.1"/>
    <property type="molecule type" value="Genomic_DNA"/>
</dbReference>
<sequence length="247" mass="28417">MSDFSVLQKGNIYFFYRPKVQHSYAHSIDDVQGLLLVFKPTDLNKYIILRVGKKRLPEATSYFAFVEKVCSTIEELKAQFKGEHYKTATEGERKMSAAQCVGEGKYLFLGHEQHTHLCFQLTDFEETNTLQKEFHLTAQADYLISVKNPHTSSPTGAGLPRQEKANYPLNLQNNFDDYRFIPLISPEYLNYEGAEFIIIGKDKSDIEEDNPKIQECLHNITDDDLHQNFNQIENPDKEVVKILGEDS</sequence>
<reference evidence="1 2" key="1">
    <citation type="submission" date="2014-07" db="EMBL/GenBank/DDBJ databases">
        <title>Comparative genomic insights into amoeba endosymbionts belonging to the families of Holosporaceae and Candidatus Midichloriaceae within Rickettsiales.</title>
        <authorList>
            <person name="Wang Z."/>
            <person name="Wu M."/>
        </authorList>
    </citation>
    <scope>NUCLEOTIDE SEQUENCE [LARGE SCALE GENOMIC DNA]</scope>
    <source>
        <strain evidence="1">PRA3</strain>
    </source>
</reference>
<dbReference type="AlphaFoldDB" id="A0A077AZV5"/>
<protein>
    <submittedName>
        <fullName evidence="1">Uncharacterized protein</fullName>
    </submittedName>
</protein>
<evidence type="ECO:0000313" key="1">
    <source>
        <dbReference type="EMBL" id="AIK97238.1"/>
    </source>
</evidence>
<dbReference type="PANTHER" id="PTHR34776">
    <property type="entry name" value="F17F16.3 PROTEIN"/>
    <property type="match status" value="1"/>
</dbReference>
<organism evidence="1 2">
    <name type="scientific">Candidatus Odyssella acanthamoebae</name>
    <dbReference type="NCBI Taxonomy" id="91604"/>
    <lineage>
        <taxon>Bacteria</taxon>
        <taxon>Pseudomonadati</taxon>
        <taxon>Pseudomonadota</taxon>
        <taxon>Alphaproteobacteria</taxon>
        <taxon>Holosporales</taxon>
        <taxon>Candidatus Paracaedibacteraceae</taxon>
        <taxon>Candidatus Odyssella</taxon>
    </lineage>
</organism>
<name>A0A077AZV5_9PROT</name>
<dbReference type="HOGENOM" id="CLU_045837_0_1_5"/>
<dbReference type="eggNOG" id="ENOG50316A1">
    <property type="taxonomic scope" value="Bacteria"/>
</dbReference>
<keyword evidence="2" id="KW-1185">Reference proteome</keyword>
<proteinExistence type="predicted"/>
<accession>A0A077AZV5</accession>
<dbReference type="RefSeq" id="WP_038466552.1">
    <property type="nucleotide sequence ID" value="NZ_CP008941.1"/>
</dbReference>
<evidence type="ECO:0000313" key="2">
    <source>
        <dbReference type="Proteomes" id="UP000028926"/>
    </source>
</evidence>
<dbReference type="PANTHER" id="PTHR34776:SF1">
    <property type="entry name" value="F17F16.3 PROTEIN"/>
    <property type="match status" value="1"/>
</dbReference>
<dbReference type="KEGG" id="paca:ID47_11610"/>
<dbReference type="OrthoDB" id="3078349at2"/>